<evidence type="ECO:0000256" key="2">
    <source>
        <dbReference type="ARBA" id="ARBA00022676"/>
    </source>
</evidence>
<dbReference type="InterPro" id="IPR008630">
    <property type="entry name" value="Glyco_trans_34"/>
</dbReference>
<accession>A0A1D8NNV6</accession>
<gene>
    <name evidence="6" type="ORF">B0I71DRAFT_131643</name>
    <name evidence="5" type="ORF">YALI1_F23157g</name>
</gene>
<dbReference type="PANTHER" id="PTHR31306:SF10">
    <property type="entry name" value="ALPHA-1,6-MANNOSYLTRANSFERASE MNN11-RELATED"/>
    <property type="match status" value="1"/>
</dbReference>
<dbReference type="GO" id="GO:0000009">
    <property type="term" value="F:alpha-1,6-mannosyltransferase activity"/>
    <property type="evidence" value="ECO:0007669"/>
    <property type="project" value="TreeGrafter"/>
</dbReference>
<keyword evidence="4" id="KW-1133">Transmembrane helix</keyword>
<keyword evidence="3 6" id="KW-0808">Transferase</keyword>
<dbReference type="RefSeq" id="XP_505534.1">
    <property type="nucleotide sequence ID" value="XM_505534.1"/>
</dbReference>
<dbReference type="KEGG" id="yli:2908873"/>
<keyword evidence="2" id="KW-0328">Glycosyltransferase</keyword>
<dbReference type="InterPro" id="IPR029044">
    <property type="entry name" value="Nucleotide-diphossugar_trans"/>
</dbReference>
<dbReference type="eggNOG" id="KOG4748">
    <property type="taxonomic scope" value="Eukaryota"/>
</dbReference>
<evidence type="ECO:0000313" key="5">
    <source>
        <dbReference type="EMBL" id="AOW07312.1"/>
    </source>
</evidence>
<comment type="similarity">
    <text evidence="1">Belongs to the glycosyltransferase 34 family.</text>
</comment>
<keyword evidence="4" id="KW-0472">Membrane</keyword>
<proteinExistence type="inferred from homology"/>
<name>A0A1D8NNV6_YARLL</name>
<dbReference type="Pfam" id="PF05637">
    <property type="entry name" value="Glyco_transf_34"/>
    <property type="match status" value="1"/>
</dbReference>
<dbReference type="VEuPathDB" id="FungiDB:YALI0_F17402g"/>
<dbReference type="Gene3D" id="3.90.550.10">
    <property type="entry name" value="Spore Coat Polysaccharide Biosynthesis Protein SpsA, Chain A"/>
    <property type="match status" value="1"/>
</dbReference>
<dbReference type="PANTHER" id="PTHR31306">
    <property type="entry name" value="ALPHA-1,6-MANNOSYLTRANSFERASE MNN11-RELATED"/>
    <property type="match status" value="1"/>
</dbReference>
<organism evidence="5 7">
    <name type="scientific">Yarrowia lipolytica</name>
    <name type="common">Candida lipolytica</name>
    <dbReference type="NCBI Taxonomy" id="4952"/>
    <lineage>
        <taxon>Eukaryota</taxon>
        <taxon>Fungi</taxon>
        <taxon>Dikarya</taxon>
        <taxon>Ascomycota</taxon>
        <taxon>Saccharomycotina</taxon>
        <taxon>Dipodascomycetes</taxon>
        <taxon>Dipodascales</taxon>
        <taxon>Dipodascales incertae sedis</taxon>
        <taxon>Yarrowia</taxon>
    </lineage>
</organism>
<dbReference type="OrthoDB" id="205108at2759"/>
<evidence type="ECO:0000313" key="6">
    <source>
        <dbReference type="EMBL" id="RDW26007.1"/>
    </source>
</evidence>
<keyword evidence="4" id="KW-0812">Transmembrane</keyword>
<dbReference type="GO" id="GO:0006487">
    <property type="term" value="P:protein N-linked glycosylation"/>
    <property type="evidence" value="ECO:0007669"/>
    <property type="project" value="TreeGrafter"/>
</dbReference>
<dbReference type="GO" id="GO:0000136">
    <property type="term" value="C:mannan polymerase complex"/>
    <property type="evidence" value="ECO:0007669"/>
    <property type="project" value="TreeGrafter"/>
</dbReference>
<dbReference type="Proteomes" id="UP000182444">
    <property type="component" value="Chromosome 1F"/>
</dbReference>
<dbReference type="Proteomes" id="UP000256601">
    <property type="component" value="Unassembled WGS sequence"/>
</dbReference>
<evidence type="ECO:0000313" key="8">
    <source>
        <dbReference type="Proteomes" id="UP000256601"/>
    </source>
</evidence>
<protein>
    <submittedName>
        <fullName evidence="6">Galactosyl transferase GMA12/MNN10 family-domain-containing protein</fullName>
    </submittedName>
</protein>
<evidence type="ECO:0000256" key="1">
    <source>
        <dbReference type="ARBA" id="ARBA00005664"/>
    </source>
</evidence>
<reference evidence="6 8" key="2">
    <citation type="submission" date="2018-07" db="EMBL/GenBank/DDBJ databases">
        <title>Draft Genome Assemblies for Five Robust Yarrowia lipolytica Strains Exhibiting High Lipid Production and Pentose Sugar Utilization and Sugar Alcohol Secretion from Undetoxified Lignocellulosic Biomass Hydrolysates.</title>
        <authorList>
            <consortium name="DOE Joint Genome Institute"/>
            <person name="Walker C."/>
            <person name="Ryu S."/>
            <person name="Na H."/>
            <person name="Zane M."/>
            <person name="LaButti K."/>
            <person name="Lipzen A."/>
            <person name="Haridas S."/>
            <person name="Barry K."/>
            <person name="Grigoriev I.V."/>
            <person name="Quarterman J."/>
            <person name="Slininger P."/>
            <person name="Dien B."/>
            <person name="Trinh C.T."/>
        </authorList>
    </citation>
    <scope>NUCLEOTIDE SEQUENCE [LARGE SCALE GENOMIC DNA]</scope>
    <source>
        <strain evidence="6 8">YB392</strain>
    </source>
</reference>
<sequence>MHQALPRPGGSENSFVPRNGRSGGLLGQIRATAQRIAGPSFNHRGSSNLRALVVGLAILLSIYTFVSMLTTPAGYTYKTGIPVLGGGPDSIKVAYSKQPYIYPTIANEDLKLKDGADKDRQTVTQYTQVIYRDGGKSKPVTQANIVNGHAPFTKSTPGKPRTVIVMSLDGTDAARADSELSLTILQNRLNYAKKHGFGLYARFYQDFLNPLSGHGITPENYENWAKFEIIRAAMQAFPDADRIWWLDSNALIANDKFNVETDLCDPVKLEKIMLRDVPVIPPNGIIHSYKRVPAKDIQLLLTQDDAGLTSASMIISNDQYGQAITDYWRDPLQYKYEDFRKQQPGNPENAALTHMAQWHPTVLSKTAIVPARILAARAFDGEVLKDVQYSPGDFVRLVPCHSAYQCPTQWLEAVHESQSQAASA</sequence>
<dbReference type="VEuPathDB" id="FungiDB:YALI1_F23157g"/>
<evidence type="ECO:0000256" key="3">
    <source>
        <dbReference type="ARBA" id="ARBA00022679"/>
    </source>
</evidence>
<dbReference type="GeneID" id="2908873"/>
<dbReference type="EMBL" id="CP017558">
    <property type="protein sequence ID" value="AOW07312.1"/>
    <property type="molecule type" value="Genomic_DNA"/>
</dbReference>
<reference evidence="5 7" key="1">
    <citation type="journal article" date="2016" name="PLoS ONE">
        <title>Sequence Assembly of Yarrowia lipolytica Strain W29/CLIB89 Shows Transposable Element Diversity.</title>
        <authorList>
            <person name="Magnan C."/>
            <person name="Yu J."/>
            <person name="Chang I."/>
            <person name="Jahn E."/>
            <person name="Kanomata Y."/>
            <person name="Wu J."/>
            <person name="Zeller M."/>
            <person name="Oakes M."/>
            <person name="Baldi P."/>
            <person name="Sandmeyer S."/>
        </authorList>
    </citation>
    <scope>NUCLEOTIDE SEQUENCE [LARGE SCALE GENOMIC DNA]</scope>
    <source>
        <strain evidence="5">CLIB89</strain>
        <strain evidence="7">CLIB89(W29)</strain>
    </source>
</reference>
<feature type="transmembrane region" description="Helical" evidence="4">
    <location>
        <begin position="49"/>
        <end position="69"/>
    </location>
</feature>
<evidence type="ECO:0000313" key="7">
    <source>
        <dbReference type="Proteomes" id="UP000182444"/>
    </source>
</evidence>
<dbReference type="AlphaFoldDB" id="A0A1D8NNV6"/>
<dbReference type="EMBL" id="KZ858989">
    <property type="protein sequence ID" value="RDW26007.1"/>
    <property type="molecule type" value="Genomic_DNA"/>
</dbReference>
<evidence type="ECO:0000256" key="4">
    <source>
        <dbReference type="SAM" id="Phobius"/>
    </source>
</evidence>